<gene>
    <name evidence="1" type="ORF">HMPREF9709_00761</name>
</gene>
<dbReference type="GeneID" id="96998760"/>
<keyword evidence="2" id="KW-1185">Reference proteome</keyword>
<dbReference type="InterPro" id="IPR002202">
    <property type="entry name" value="HMG_CoA_Rdtase"/>
</dbReference>
<protein>
    <submittedName>
        <fullName evidence="1">Hydroxymethylglutaryl-CoA reductase, degradative</fullName>
    </submittedName>
</protein>
<dbReference type="PANTHER" id="PTHR10572">
    <property type="entry name" value="3-HYDROXY-3-METHYLGLUTARYL-COENZYME A REDUCTASE"/>
    <property type="match status" value="1"/>
</dbReference>
<dbReference type="Proteomes" id="UP000004191">
    <property type="component" value="Unassembled WGS sequence"/>
</dbReference>
<evidence type="ECO:0000313" key="2">
    <source>
        <dbReference type="Proteomes" id="UP000004191"/>
    </source>
</evidence>
<accession>H3NN50</accession>
<dbReference type="STRING" id="883114.HMPREF9709_00761"/>
<dbReference type="InterPro" id="IPR009029">
    <property type="entry name" value="HMG_CoA_Rdtase_sub-bd_dom_sf"/>
</dbReference>
<dbReference type="PROSITE" id="PS50065">
    <property type="entry name" value="HMG_COA_REDUCTASE_4"/>
    <property type="match status" value="1"/>
</dbReference>
<sequence length="177" mass="19119">MLKLDIYRCATHNKGIMNGIDAVALATGNDWRAIESSAHSYASKDGKYQALTTWLYDGEKEVLNGEIEIPMPVATVGGTISVHPIGKWALSVLKNPDAKRLACIIAAVGLVQNFSALKALVTDGIQKGHMSLHAKTIAIQAGAKSDEINPVVMELAKLKKYSITDAKEILHKIRGEK</sequence>
<dbReference type="OrthoDB" id="9764892at2"/>
<dbReference type="AlphaFoldDB" id="H3NN50"/>
<dbReference type="PANTHER" id="PTHR10572:SF24">
    <property type="entry name" value="3-HYDROXY-3-METHYLGLUTARYL-COENZYME A REDUCTASE"/>
    <property type="match status" value="1"/>
</dbReference>
<dbReference type="PATRIC" id="fig|883114.3.peg.753"/>
<name>H3NN50_9FIRM</name>
<comment type="caution">
    <text evidence="1">The sequence shown here is derived from an EMBL/GenBank/DDBJ whole genome shotgun (WGS) entry which is preliminary data.</text>
</comment>
<dbReference type="PROSITE" id="PS01192">
    <property type="entry name" value="HMG_COA_REDUCTASE_3"/>
    <property type="match status" value="1"/>
</dbReference>
<dbReference type="SUPFAM" id="SSF56542">
    <property type="entry name" value="Substrate-binding domain of HMG-CoA reductase"/>
    <property type="match status" value="1"/>
</dbReference>
<reference evidence="1 2" key="1">
    <citation type="submission" date="2012-01" db="EMBL/GenBank/DDBJ databases">
        <title>The Genome Sequence of Helcococcus kunzii ATCC 51366.</title>
        <authorList>
            <consortium name="The Broad Institute Genome Sequencing Platform"/>
            <person name="Earl A."/>
            <person name="Ward D."/>
            <person name="Feldgarden M."/>
            <person name="Gevers D."/>
            <person name="Huys G."/>
            <person name="Young S.K."/>
            <person name="Zeng Q."/>
            <person name="Gargeya S."/>
            <person name="Fitzgerald M."/>
            <person name="Haas B."/>
            <person name="Abouelleil A."/>
            <person name="Alvarado L."/>
            <person name="Arachchi H.M."/>
            <person name="Berlin A."/>
            <person name="Chapman S.B."/>
            <person name="Gearin G."/>
            <person name="Goldberg J."/>
            <person name="Griggs A."/>
            <person name="Gujja S."/>
            <person name="Hansen M."/>
            <person name="Heiman D."/>
            <person name="Howarth C."/>
            <person name="Larimer J."/>
            <person name="Lui A."/>
            <person name="MacDonald P.J.P."/>
            <person name="McCowen C."/>
            <person name="Montmayeur A."/>
            <person name="Murphy C."/>
            <person name="Neiman D."/>
            <person name="Pearson M."/>
            <person name="Priest M."/>
            <person name="Roberts A."/>
            <person name="Saif S."/>
            <person name="Shea T."/>
            <person name="Sisk P."/>
            <person name="Stolte C."/>
            <person name="Sykes S."/>
            <person name="Wortman J."/>
            <person name="Nusbaum C."/>
            <person name="Birren B."/>
        </authorList>
    </citation>
    <scope>NUCLEOTIDE SEQUENCE [LARGE SCALE GENOMIC DNA]</scope>
    <source>
        <strain evidence="1 2">ATCC 51366</strain>
    </source>
</reference>
<organism evidence="1 2">
    <name type="scientific">Helcococcus kunzii ATCC 51366</name>
    <dbReference type="NCBI Taxonomy" id="883114"/>
    <lineage>
        <taxon>Bacteria</taxon>
        <taxon>Bacillati</taxon>
        <taxon>Bacillota</taxon>
        <taxon>Tissierellia</taxon>
        <taxon>Tissierellales</taxon>
        <taxon>Peptoniphilaceae</taxon>
        <taxon>Helcococcus</taxon>
    </lineage>
</organism>
<dbReference type="Gene3D" id="1.10.8.660">
    <property type="match status" value="1"/>
</dbReference>
<dbReference type="InterPro" id="IPR023076">
    <property type="entry name" value="HMG_CoA_Rdtase_CS"/>
</dbReference>
<dbReference type="RefSeq" id="WP_005398113.1">
    <property type="nucleotide sequence ID" value="NZ_JH601088.1"/>
</dbReference>
<dbReference type="Gene3D" id="3.90.770.10">
    <property type="entry name" value="3-hydroxy-3-methylglutaryl-coenzyme A Reductase, Chain A, domain 2"/>
    <property type="match status" value="1"/>
</dbReference>
<dbReference type="GO" id="GO:0015936">
    <property type="term" value="P:coenzyme A metabolic process"/>
    <property type="evidence" value="ECO:0007669"/>
    <property type="project" value="InterPro"/>
</dbReference>
<dbReference type="GO" id="GO:0004420">
    <property type="term" value="F:hydroxymethylglutaryl-CoA reductase (NADPH) activity"/>
    <property type="evidence" value="ECO:0007669"/>
    <property type="project" value="InterPro"/>
</dbReference>
<dbReference type="EMBL" id="AGEI01000020">
    <property type="protein sequence ID" value="EHR34454.1"/>
    <property type="molecule type" value="Genomic_DNA"/>
</dbReference>
<dbReference type="Pfam" id="PF00368">
    <property type="entry name" value="HMG-CoA_red"/>
    <property type="match status" value="1"/>
</dbReference>
<dbReference type="HOGENOM" id="CLU_099461_0_0_9"/>
<evidence type="ECO:0000313" key="1">
    <source>
        <dbReference type="EMBL" id="EHR34454.1"/>
    </source>
</evidence>
<proteinExistence type="predicted"/>
<dbReference type="eggNOG" id="COG1257">
    <property type="taxonomic scope" value="Bacteria"/>
</dbReference>
<dbReference type="InterPro" id="IPR023074">
    <property type="entry name" value="HMG_CoA_Rdtase_cat_sf"/>
</dbReference>